<evidence type="ECO:0000256" key="10">
    <source>
        <dbReference type="ARBA" id="ARBA00023242"/>
    </source>
</evidence>
<dbReference type="Gene3D" id="1.10.1600.10">
    <property type="match status" value="1"/>
</dbReference>
<dbReference type="PANTHER" id="PTHR12604:SF4">
    <property type="entry name" value="X-RAY REPAIR CROSS-COMPLEMENTING PROTEIN 5"/>
    <property type="match status" value="1"/>
</dbReference>
<keyword evidence="9" id="KW-0234">DNA repair</keyword>
<dbReference type="WBParaSite" id="SBAD_0000319101-mRNA-1">
    <property type="protein sequence ID" value="SBAD_0000319101-mRNA-1"/>
    <property type="gene ID" value="SBAD_0000319101"/>
</dbReference>
<evidence type="ECO:0000256" key="2">
    <source>
        <dbReference type="ARBA" id="ARBA00022741"/>
    </source>
</evidence>
<evidence type="ECO:0000313" key="12">
    <source>
        <dbReference type="EMBL" id="VDO99814.1"/>
    </source>
</evidence>
<dbReference type="Gene3D" id="3.40.50.410">
    <property type="entry name" value="von Willebrand factor, type A domain"/>
    <property type="match status" value="1"/>
</dbReference>
<comment type="subcellular location">
    <subcellularLocation>
        <location evidence="1">Nucleus</location>
    </subcellularLocation>
</comment>
<dbReference type="Pfam" id="PF02735">
    <property type="entry name" value="Ku"/>
    <property type="match status" value="1"/>
</dbReference>
<protein>
    <submittedName>
        <fullName evidence="14">Ku domain-containing protein</fullName>
    </submittedName>
</protein>
<reference evidence="14" key="1">
    <citation type="submission" date="2016-06" db="UniProtKB">
        <authorList>
            <consortium name="WormBaseParasite"/>
        </authorList>
    </citation>
    <scope>IDENTIFICATION</scope>
</reference>
<evidence type="ECO:0000256" key="4">
    <source>
        <dbReference type="ARBA" id="ARBA00022801"/>
    </source>
</evidence>
<evidence type="ECO:0000313" key="14">
    <source>
        <dbReference type="WBParaSite" id="SBAD_0000319101-mRNA-1"/>
    </source>
</evidence>
<dbReference type="PANTHER" id="PTHR12604">
    <property type="entry name" value="KU AUTOANTIGEN DNA HELICASE"/>
    <property type="match status" value="1"/>
</dbReference>
<feature type="domain" description="Ku" evidence="11">
    <location>
        <begin position="194"/>
        <end position="335"/>
    </location>
</feature>
<keyword evidence="5" id="KW-0347">Helicase</keyword>
<dbReference type="GO" id="GO:0016787">
    <property type="term" value="F:hydrolase activity"/>
    <property type="evidence" value="ECO:0007669"/>
    <property type="project" value="UniProtKB-KW"/>
</dbReference>
<dbReference type="SUPFAM" id="SSF100939">
    <property type="entry name" value="SPOC domain-like"/>
    <property type="match status" value="1"/>
</dbReference>
<keyword evidence="3" id="KW-0227">DNA damage</keyword>
<dbReference type="GO" id="GO:0003690">
    <property type="term" value="F:double-stranded DNA binding"/>
    <property type="evidence" value="ECO:0007669"/>
    <property type="project" value="TreeGrafter"/>
</dbReference>
<proteinExistence type="predicted"/>
<dbReference type="SUPFAM" id="SSF53300">
    <property type="entry name" value="vWA-like"/>
    <property type="match status" value="1"/>
</dbReference>
<dbReference type="GO" id="GO:0042162">
    <property type="term" value="F:telomeric DNA binding"/>
    <property type="evidence" value="ECO:0007669"/>
    <property type="project" value="TreeGrafter"/>
</dbReference>
<dbReference type="Pfam" id="PF03731">
    <property type="entry name" value="Ku_N"/>
    <property type="match status" value="1"/>
</dbReference>
<dbReference type="GO" id="GO:0000723">
    <property type="term" value="P:telomere maintenance"/>
    <property type="evidence" value="ECO:0007669"/>
    <property type="project" value="TreeGrafter"/>
</dbReference>
<dbReference type="GO" id="GO:0043564">
    <property type="term" value="C:Ku70:Ku80 complex"/>
    <property type="evidence" value="ECO:0007669"/>
    <property type="project" value="TreeGrafter"/>
</dbReference>
<evidence type="ECO:0000256" key="6">
    <source>
        <dbReference type="ARBA" id="ARBA00022840"/>
    </source>
</evidence>
<dbReference type="OrthoDB" id="30826at2759"/>
<dbReference type="AlphaFoldDB" id="A0A183IHF2"/>
<gene>
    <name evidence="12" type="ORF">SBAD_LOCUS3047</name>
</gene>
<dbReference type="GO" id="GO:0004386">
    <property type="term" value="F:helicase activity"/>
    <property type="evidence" value="ECO:0007669"/>
    <property type="project" value="UniProtKB-KW"/>
</dbReference>
<keyword evidence="13" id="KW-1185">Reference proteome</keyword>
<dbReference type="InterPro" id="IPR006164">
    <property type="entry name" value="DNA_bd_Ku70/Ku80"/>
</dbReference>
<evidence type="ECO:0000256" key="5">
    <source>
        <dbReference type="ARBA" id="ARBA00022806"/>
    </source>
</evidence>
<evidence type="ECO:0000256" key="9">
    <source>
        <dbReference type="ARBA" id="ARBA00023204"/>
    </source>
</evidence>
<dbReference type="GO" id="GO:0006310">
    <property type="term" value="P:DNA recombination"/>
    <property type="evidence" value="ECO:0007669"/>
    <property type="project" value="UniProtKB-KW"/>
</dbReference>
<keyword evidence="4" id="KW-0378">Hydrolase</keyword>
<keyword evidence="8" id="KW-0233">DNA recombination</keyword>
<evidence type="ECO:0000313" key="13">
    <source>
        <dbReference type="Proteomes" id="UP000270296"/>
    </source>
</evidence>
<sequence>MDVGPSMREIPPGRSSALSLCQQCVSWIVQRRIFTESKDEIAVVLFGTIETENPLASNTETEYQHISLVRNLLMADWNLVKYIDEGIPSECQEANLADALMVAMHVLVSGTRGRSFAQKSIVLFTDFGTVLNDDQYQTIIQDIKELQLEIVLIDCIQLSGMPVQVENFTVFERDRCEEDNVKLRRQHTAADICKKLVSAADGTCCSIRYGYHYHYCHHFSIVYNLGQQFLIIKSISIQETEGKQIKPHYYSGDGSYLVFANSSNKAGCAAFSAFAHAMQQTGKVAIVRYCYSVRSSPRIGVLIPLIKRGYTSFVYLSLPFAEEIATFALPSLIQNDRIKPSDEQLDAVDRLIDALDLTNVSPEGEKELYRSKDILNPSIQFLFRVRA</sequence>
<organism evidence="14">
    <name type="scientific">Soboliphyme baturini</name>
    <dbReference type="NCBI Taxonomy" id="241478"/>
    <lineage>
        <taxon>Eukaryota</taxon>
        <taxon>Metazoa</taxon>
        <taxon>Ecdysozoa</taxon>
        <taxon>Nematoda</taxon>
        <taxon>Enoplea</taxon>
        <taxon>Dorylaimia</taxon>
        <taxon>Dioctophymatida</taxon>
        <taxon>Dioctophymatoidea</taxon>
        <taxon>Soboliphymatidae</taxon>
        <taxon>Soboliphyme</taxon>
    </lineage>
</organism>
<dbReference type="Proteomes" id="UP000270296">
    <property type="component" value="Unassembled WGS sequence"/>
</dbReference>
<evidence type="ECO:0000256" key="8">
    <source>
        <dbReference type="ARBA" id="ARBA00023172"/>
    </source>
</evidence>
<evidence type="ECO:0000256" key="3">
    <source>
        <dbReference type="ARBA" id="ARBA00022763"/>
    </source>
</evidence>
<dbReference type="GO" id="GO:0006303">
    <property type="term" value="P:double-strand break repair via nonhomologous end joining"/>
    <property type="evidence" value="ECO:0007669"/>
    <property type="project" value="InterPro"/>
</dbReference>
<keyword evidence="7" id="KW-0238">DNA-binding</keyword>
<keyword evidence="10" id="KW-0539">Nucleus</keyword>
<evidence type="ECO:0000256" key="7">
    <source>
        <dbReference type="ARBA" id="ARBA00023125"/>
    </source>
</evidence>
<evidence type="ECO:0000259" key="11">
    <source>
        <dbReference type="SMART" id="SM00559"/>
    </source>
</evidence>
<name>A0A183IHF2_9BILA</name>
<keyword evidence="2" id="KW-0547">Nucleotide-binding</keyword>
<dbReference type="InterPro" id="IPR005161">
    <property type="entry name" value="Ku_N"/>
</dbReference>
<dbReference type="InterPro" id="IPR016194">
    <property type="entry name" value="SPOC-like_C_dom_sf"/>
</dbReference>
<reference evidence="12 13" key="2">
    <citation type="submission" date="2018-11" db="EMBL/GenBank/DDBJ databases">
        <authorList>
            <consortium name="Pathogen Informatics"/>
        </authorList>
    </citation>
    <scope>NUCLEOTIDE SEQUENCE [LARGE SCALE GENOMIC DNA]</scope>
</reference>
<dbReference type="SMART" id="SM00559">
    <property type="entry name" value="Ku78"/>
    <property type="match status" value="1"/>
</dbReference>
<dbReference type="Gene3D" id="2.40.290.10">
    <property type="match status" value="1"/>
</dbReference>
<dbReference type="InterPro" id="IPR036465">
    <property type="entry name" value="vWFA_dom_sf"/>
</dbReference>
<evidence type="ECO:0000256" key="1">
    <source>
        <dbReference type="ARBA" id="ARBA00004123"/>
    </source>
</evidence>
<keyword evidence="6" id="KW-0067">ATP-binding</keyword>
<accession>A0A183IHF2</accession>
<dbReference type="EMBL" id="UZAM01007538">
    <property type="protein sequence ID" value="VDO99814.1"/>
    <property type="molecule type" value="Genomic_DNA"/>
</dbReference>
<dbReference type="GO" id="GO:0005524">
    <property type="term" value="F:ATP binding"/>
    <property type="evidence" value="ECO:0007669"/>
    <property type="project" value="UniProtKB-KW"/>
</dbReference>